<organism evidence="1 2">
    <name type="scientific">Tannerella forsythia (strain ATCC 43037 / JCM 10827 / CCUG 21028 A / KCTC 5666 / FDC 338)</name>
    <name type="common">Bacteroides forsythus</name>
    <dbReference type="NCBI Taxonomy" id="203275"/>
    <lineage>
        <taxon>Bacteria</taxon>
        <taxon>Pseudomonadati</taxon>
        <taxon>Bacteroidota</taxon>
        <taxon>Bacteroidia</taxon>
        <taxon>Bacteroidales</taxon>
        <taxon>Tannerellaceae</taxon>
        <taxon>Tannerella</taxon>
    </lineage>
</organism>
<protein>
    <submittedName>
        <fullName evidence="1">Uncharacterized protein</fullName>
    </submittedName>
</protein>
<accession>G8ULU7</accession>
<dbReference type="EMBL" id="CP003191">
    <property type="protein sequence ID" value="AEW21617.1"/>
    <property type="molecule type" value="Genomic_DNA"/>
</dbReference>
<dbReference type="KEGG" id="tfo:BFO_2657"/>
<keyword evidence="2" id="KW-1185">Reference proteome</keyword>
<name>G8ULU7_TANFA</name>
<dbReference type="AlphaFoldDB" id="G8ULU7"/>
<sequence>MLFEECCVFVASIQMRKETRTKQIKNIGFLYRVLKRFVSLRKF</sequence>
<dbReference type="HOGENOM" id="CLU_3240728_0_0_10"/>
<evidence type="ECO:0000313" key="1">
    <source>
        <dbReference type="EMBL" id="AEW21617.1"/>
    </source>
</evidence>
<dbReference type="STRING" id="203275.BFO_2657"/>
<evidence type="ECO:0000313" key="2">
    <source>
        <dbReference type="Proteomes" id="UP000005436"/>
    </source>
</evidence>
<reference evidence="2" key="1">
    <citation type="submission" date="2011-12" db="EMBL/GenBank/DDBJ databases">
        <title>Complete sequence of Tannerella forsythia ATCC 43037.</title>
        <authorList>
            <person name="Dewhirst F."/>
            <person name="Tanner A."/>
            <person name="Izard J."/>
            <person name="Brinkac L."/>
            <person name="Durkin A.S."/>
            <person name="Hostetler J."/>
            <person name="Shetty J."/>
            <person name="Torralba M."/>
            <person name="Gill S."/>
            <person name="Nelson K."/>
        </authorList>
    </citation>
    <scope>NUCLEOTIDE SEQUENCE [LARGE SCALE GENOMIC DNA]</scope>
    <source>
        <strain evidence="2">ATCC 43037 / JCM 10827 / CCUG 33226 / KCTC 5666 / FDC 338</strain>
    </source>
</reference>
<dbReference type="PATRIC" id="fig|203275.8.peg.2273"/>
<proteinExistence type="predicted"/>
<gene>
    <name evidence="1" type="ordered locus">BFO_2657</name>
</gene>
<dbReference type="Proteomes" id="UP000005436">
    <property type="component" value="Chromosome"/>
</dbReference>